<dbReference type="Pfam" id="PF01261">
    <property type="entry name" value="AP_endonuc_2"/>
    <property type="match status" value="1"/>
</dbReference>
<keyword evidence="3" id="KW-1185">Reference proteome</keyword>
<dbReference type="InterPro" id="IPR050312">
    <property type="entry name" value="IolE/XylAMocC-like"/>
</dbReference>
<dbReference type="RefSeq" id="WP_213411653.1">
    <property type="nucleotide sequence ID" value="NZ_BOVK01000020.1"/>
</dbReference>
<dbReference type="Gene3D" id="3.20.20.150">
    <property type="entry name" value="Divalent-metal-dependent TIM barrel enzymes"/>
    <property type="match status" value="1"/>
</dbReference>
<dbReference type="SUPFAM" id="SSF51658">
    <property type="entry name" value="Xylose isomerase-like"/>
    <property type="match status" value="1"/>
</dbReference>
<dbReference type="PANTHER" id="PTHR12110:SF21">
    <property type="entry name" value="XYLOSE ISOMERASE-LIKE TIM BARREL DOMAIN-CONTAINING PROTEIN"/>
    <property type="match status" value="1"/>
</dbReference>
<organism evidence="2 3">
    <name type="scientific">Xylanibacillus composti</name>
    <dbReference type="NCBI Taxonomy" id="1572762"/>
    <lineage>
        <taxon>Bacteria</taxon>
        <taxon>Bacillati</taxon>
        <taxon>Bacillota</taxon>
        <taxon>Bacilli</taxon>
        <taxon>Bacillales</taxon>
        <taxon>Paenibacillaceae</taxon>
        <taxon>Xylanibacillus</taxon>
    </lineage>
</organism>
<sequence>MKWTIATVTFRYHLHSYREIIRFAEECGSDGLELWEPHWLRHRSDIRQFASAFPIHAMSAYLDLTDFSLLGWKQRLLDKLDACRELGIPVLRLFSGTLSSSLAVERDWEQWFRRIEGINRVAEPYGVQVAFETHPGTLLDRAAGVDRFCQAISRNGWQQIGINFDAYHVWEFGVNPQSVLDEWHPYIRHVHVKNAAIRTKQFAMSNVYHPSGCFDELRPLGEGQVCIRTVMEGLCRYRYKDAVTLEWFGLPDGTLLKSEIQFLRELTANYKQEVS</sequence>
<evidence type="ECO:0000313" key="3">
    <source>
        <dbReference type="Proteomes" id="UP000677918"/>
    </source>
</evidence>
<evidence type="ECO:0000313" key="2">
    <source>
        <dbReference type="EMBL" id="GIQ68868.1"/>
    </source>
</evidence>
<proteinExistence type="predicted"/>
<accession>A0A8J4H5H4</accession>
<protein>
    <recommendedName>
        <fullName evidence="1">Xylose isomerase-like TIM barrel domain-containing protein</fullName>
    </recommendedName>
</protein>
<dbReference type="InterPro" id="IPR013022">
    <property type="entry name" value="Xyl_isomerase-like_TIM-brl"/>
</dbReference>
<dbReference type="PANTHER" id="PTHR12110">
    <property type="entry name" value="HYDROXYPYRUVATE ISOMERASE"/>
    <property type="match status" value="1"/>
</dbReference>
<name>A0A8J4H5H4_9BACL</name>
<comment type="caution">
    <text evidence="2">The sequence shown here is derived from an EMBL/GenBank/DDBJ whole genome shotgun (WGS) entry which is preliminary data.</text>
</comment>
<dbReference type="EMBL" id="BOVK01000020">
    <property type="protein sequence ID" value="GIQ68868.1"/>
    <property type="molecule type" value="Genomic_DNA"/>
</dbReference>
<gene>
    <name evidence="2" type="ORF">XYCOK13_16920</name>
</gene>
<reference evidence="2" key="1">
    <citation type="submission" date="2021-04" db="EMBL/GenBank/DDBJ databases">
        <title>Draft genome sequence of Xylanibacillus composti strain K13.</title>
        <authorList>
            <person name="Uke A."/>
            <person name="Chhe C."/>
            <person name="Baramee S."/>
            <person name="Kosugi A."/>
        </authorList>
    </citation>
    <scope>NUCLEOTIDE SEQUENCE</scope>
    <source>
        <strain evidence="2">K13</strain>
    </source>
</reference>
<feature type="domain" description="Xylose isomerase-like TIM barrel" evidence="1">
    <location>
        <begin position="22"/>
        <end position="266"/>
    </location>
</feature>
<dbReference type="Proteomes" id="UP000677918">
    <property type="component" value="Unassembled WGS sequence"/>
</dbReference>
<dbReference type="AlphaFoldDB" id="A0A8J4H5H4"/>
<dbReference type="InterPro" id="IPR036237">
    <property type="entry name" value="Xyl_isomerase-like_sf"/>
</dbReference>
<evidence type="ECO:0000259" key="1">
    <source>
        <dbReference type="Pfam" id="PF01261"/>
    </source>
</evidence>